<comment type="caution">
    <text evidence="7">The sequence shown here is derived from an EMBL/GenBank/DDBJ whole genome shotgun (WGS) entry which is preliminary data.</text>
</comment>
<sequence>MMCGAPKPATDADENVQAICDKVRSEIEEKAGQKFGEYKALKVMTQVVAGTNYFVKIHTGNDECAHARIFHPLPGQGEPSLHSVQLKKTREEELAYF</sequence>
<reference evidence="7" key="1">
    <citation type="journal article" date="2023" name="Mol. Biol. Evol.">
        <title>Third-Generation Sequencing Reveals the Adaptive Role of the Epigenome in Three Deep-Sea Polychaetes.</title>
        <authorList>
            <person name="Perez M."/>
            <person name="Aroh O."/>
            <person name="Sun Y."/>
            <person name="Lan Y."/>
            <person name="Juniper S.K."/>
            <person name="Young C.R."/>
            <person name="Angers B."/>
            <person name="Qian P.Y."/>
        </authorList>
    </citation>
    <scope>NUCLEOTIDE SEQUENCE</scope>
    <source>
        <strain evidence="7">R07B-5</strain>
    </source>
</reference>
<dbReference type="AlphaFoldDB" id="A0AAD9KXH8"/>
<dbReference type="PROSITE" id="PS00287">
    <property type="entry name" value="CYSTATIN"/>
    <property type="match status" value="1"/>
</dbReference>
<dbReference type="SMART" id="SM00043">
    <property type="entry name" value="CY"/>
    <property type="match status" value="1"/>
</dbReference>
<evidence type="ECO:0000256" key="2">
    <source>
        <dbReference type="ARBA" id="ARBA00009403"/>
    </source>
</evidence>
<dbReference type="InterPro" id="IPR000010">
    <property type="entry name" value="Cystatin_dom"/>
</dbReference>
<dbReference type="PANTHER" id="PTHR11414">
    <property type="entry name" value="CYSTATIN FAMILY MEMBER"/>
    <property type="match status" value="1"/>
</dbReference>
<keyword evidence="5" id="KW-0789">Thiol protease inhibitor</keyword>
<dbReference type="InterPro" id="IPR001713">
    <property type="entry name" value="Prot_inh_stefin"/>
</dbReference>
<dbReference type="PRINTS" id="PR00295">
    <property type="entry name" value="STEFINA"/>
</dbReference>
<comment type="subcellular location">
    <subcellularLocation>
        <location evidence="1">Cytoplasm</location>
    </subcellularLocation>
</comment>
<dbReference type="FunFam" id="3.10.450.10:FF:000001">
    <property type="entry name" value="Cystatin-A"/>
    <property type="match status" value="1"/>
</dbReference>
<keyword evidence="8" id="KW-1185">Reference proteome</keyword>
<dbReference type="PANTHER" id="PTHR11414:SF21">
    <property type="entry name" value="CYSTATIN 14A, TANDEM DUPLICATE 1-RELATED"/>
    <property type="match status" value="1"/>
</dbReference>
<feature type="domain" description="Cystatin" evidence="6">
    <location>
        <begin position="1"/>
        <end position="97"/>
    </location>
</feature>
<evidence type="ECO:0000313" key="8">
    <source>
        <dbReference type="Proteomes" id="UP001209878"/>
    </source>
</evidence>
<dbReference type="CDD" id="cd00042">
    <property type="entry name" value="CY"/>
    <property type="match status" value="1"/>
</dbReference>
<proteinExistence type="inferred from homology"/>
<dbReference type="Gene3D" id="3.10.450.10">
    <property type="match status" value="1"/>
</dbReference>
<dbReference type="GO" id="GO:0004869">
    <property type="term" value="F:cysteine-type endopeptidase inhibitor activity"/>
    <property type="evidence" value="ECO:0007669"/>
    <property type="project" value="UniProtKB-KW"/>
</dbReference>
<accession>A0AAD9KXH8</accession>
<dbReference type="SUPFAM" id="SSF54403">
    <property type="entry name" value="Cystatin/monellin"/>
    <property type="match status" value="1"/>
</dbReference>
<evidence type="ECO:0000256" key="4">
    <source>
        <dbReference type="ARBA" id="ARBA00022690"/>
    </source>
</evidence>
<comment type="similarity">
    <text evidence="2">Belongs to the cystatin family.</text>
</comment>
<keyword evidence="4" id="KW-0646">Protease inhibitor</keyword>
<evidence type="ECO:0000313" key="7">
    <source>
        <dbReference type="EMBL" id="KAK2179132.1"/>
    </source>
</evidence>
<organism evidence="7 8">
    <name type="scientific">Ridgeia piscesae</name>
    <name type="common">Tubeworm</name>
    <dbReference type="NCBI Taxonomy" id="27915"/>
    <lineage>
        <taxon>Eukaryota</taxon>
        <taxon>Metazoa</taxon>
        <taxon>Spiralia</taxon>
        <taxon>Lophotrochozoa</taxon>
        <taxon>Annelida</taxon>
        <taxon>Polychaeta</taxon>
        <taxon>Sedentaria</taxon>
        <taxon>Canalipalpata</taxon>
        <taxon>Sabellida</taxon>
        <taxon>Siboglinidae</taxon>
        <taxon>Ridgeia</taxon>
    </lineage>
</organism>
<dbReference type="EMBL" id="JAODUO010000511">
    <property type="protein sequence ID" value="KAK2179132.1"/>
    <property type="molecule type" value="Genomic_DNA"/>
</dbReference>
<evidence type="ECO:0000256" key="5">
    <source>
        <dbReference type="ARBA" id="ARBA00022704"/>
    </source>
</evidence>
<evidence type="ECO:0000259" key="6">
    <source>
        <dbReference type="SMART" id="SM00043"/>
    </source>
</evidence>
<dbReference type="InterPro" id="IPR018073">
    <property type="entry name" value="Prot_inh_cystat_CS"/>
</dbReference>
<keyword evidence="3" id="KW-0963">Cytoplasm</keyword>
<evidence type="ECO:0000256" key="3">
    <source>
        <dbReference type="ARBA" id="ARBA00022490"/>
    </source>
</evidence>
<protein>
    <recommendedName>
        <fullName evidence="6">Cystatin domain-containing protein</fullName>
    </recommendedName>
</protein>
<dbReference type="Proteomes" id="UP001209878">
    <property type="component" value="Unassembled WGS sequence"/>
</dbReference>
<gene>
    <name evidence="7" type="ORF">NP493_511g01000</name>
</gene>
<dbReference type="Pfam" id="PF00031">
    <property type="entry name" value="Cystatin"/>
    <property type="match status" value="1"/>
</dbReference>
<dbReference type="GO" id="GO:0005829">
    <property type="term" value="C:cytosol"/>
    <property type="evidence" value="ECO:0007669"/>
    <property type="project" value="TreeGrafter"/>
</dbReference>
<evidence type="ECO:0000256" key="1">
    <source>
        <dbReference type="ARBA" id="ARBA00004496"/>
    </source>
</evidence>
<name>A0AAD9KXH8_RIDPI</name>
<dbReference type="InterPro" id="IPR046350">
    <property type="entry name" value="Cystatin_sf"/>
</dbReference>